<proteinExistence type="predicted"/>
<gene>
    <name evidence="1" type="ORF">PIB30_007618</name>
</gene>
<comment type="caution">
    <text evidence="1">The sequence shown here is derived from an EMBL/GenBank/DDBJ whole genome shotgun (WGS) entry which is preliminary data.</text>
</comment>
<evidence type="ECO:0000313" key="2">
    <source>
        <dbReference type="Proteomes" id="UP001341840"/>
    </source>
</evidence>
<protein>
    <submittedName>
        <fullName evidence="1">Uncharacterized protein</fullName>
    </submittedName>
</protein>
<dbReference type="InterPro" id="IPR004158">
    <property type="entry name" value="DUF247_pln"/>
</dbReference>
<organism evidence="1 2">
    <name type="scientific">Stylosanthes scabra</name>
    <dbReference type="NCBI Taxonomy" id="79078"/>
    <lineage>
        <taxon>Eukaryota</taxon>
        <taxon>Viridiplantae</taxon>
        <taxon>Streptophyta</taxon>
        <taxon>Embryophyta</taxon>
        <taxon>Tracheophyta</taxon>
        <taxon>Spermatophyta</taxon>
        <taxon>Magnoliopsida</taxon>
        <taxon>eudicotyledons</taxon>
        <taxon>Gunneridae</taxon>
        <taxon>Pentapetalae</taxon>
        <taxon>rosids</taxon>
        <taxon>fabids</taxon>
        <taxon>Fabales</taxon>
        <taxon>Fabaceae</taxon>
        <taxon>Papilionoideae</taxon>
        <taxon>50 kb inversion clade</taxon>
        <taxon>dalbergioids sensu lato</taxon>
        <taxon>Dalbergieae</taxon>
        <taxon>Pterocarpus clade</taxon>
        <taxon>Stylosanthes</taxon>
    </lineage>
</organism>
<dbReference type="EMBL" id="JASCZI010151051">
    <property type="protein sequence ID" value="MED6167946.1"/>
    <property type="molecule type" value="Genomic_DNA"/>
</dbReference>
<keyword evidence="2" id="KW-1185">Reference proteome</keyword>
<name>A0ABU6V3P5_9FABA</name>
<dbReference type="PANTHER" id="PTHR31549">
    <property type="entry name" value="PROTEIN, PUTATIVE (DUF247)-RELATED-RELATED"/>
    <property type="match status" value="1"/>
</dbReference>
<dbReference type="Pfam" id="PF03140">
    <property type="entry name" value="DUF247"/>
    <property type="match status" value="1"/>
</dbReference>
<dbReference type="Proteomes" id="UP001341840">
    <property type="component" value="Unassembled WGS sequence"/>
</dbReference>
<dbReference type="PANTHER" id="PTHR31549:SF306">
    <property type="entry name" value="DUF247 DOMAIN PROTEIN"/>
    <property type="match status" value="1"/>
</dbReference>
<accession>A0ABU6V3P5</accession>
<sequence>MGAFCQYHFADALGEVDGCFLLELLHRLEEYMNPQSNQNQSFSDDPFLETEEKVQCVLSDTSMLENQIPFIVLKKLCHISVPNNNNKSNNLAGIIMWLTLVRLIYFT</sequence>
<evidence type="ECO:0000313" key="1">
    <source>
        <dbReference type="EMBL" id="MED6167946.1"/>
    </source>
</evidence>
<reference evidence="1 2" key="1">
    <citation type="journal article" date="2023" name="Plants (Basel)">
        <title>Bridging the Gap: Combining Genomics and Transcriptomics Approaches to Understand Stylosanthes scabra, an Orphan Legume from the Brazilian Caatinga.</title>
        <authorList>
            <person name="Ferreira-Neto J.R.C."/>
            <person name="da Silva M.D."/>
            <person name="Binneck E."/>
            <person name="de Melo N.F."/>
            <person name="da Silva R.H."/>
            <person name="de Melo A.L.T.M."/>
            <person name="Pandolfi V."/>
            <person name="Bustamante F.O."/>
            <person name="Brasileiro-Vidal A.C."/>
            <person name="Benko-Iseppon A.M."/>
        </authorList>
    </citation>
    <scope>NUCLEOTIDE SEQUENCE [LARGE SCALE GENOMIC DNA]</scope>
    <source>
        <tissue evidence="1">Leaves</tissue>
    </source>
</reference>